<evidence type="ECO:0000313" key="2">
    <source>
        <dbReference type="Proteomes" id="UP000283701"/>
    </source>
</evidence>
<dbReference type="EMBL" id="QRHP01000012">
    <property type="protein sequence ID" value="RHF83260.1"/>
    <property type="molecule type" value="Genomic_DNA"/>
</dbReference>
<dbReference type="InterPro" id="IPR020039">
    <property type="entry name" value="PseF"/>
</dbReference>
<accession>A0A414QR93</accession>
<dbReference type="Proteomes" id="UP000283701">
    <property type="component" value="Unassembled WGS sequence"/>
</dbReference>
<dbReference type="InterPro" id="IPR029044">
    <property type="entry name" value="Nucleotide-diphossugar_trans"/>
</dbReference>
<dbReference type="GO" id="GO:0008781">
    <property type="term" value="F:N-acylneuraminate cytidylyltransferase activity"/>
    <property type="evidence" value="ECO:0007669"/>
    <property type="project" value="TreeGrafter"/>
</dbReference>
<dbReference type="InterPro" id="IPR003329">
    <property type="entry name" value="Cytidylyl_trans"/>
</dbReference>
<evidence type="ECO:0000313" key="1">
    <source>
        <dbReference type="EMBL" id="RHF83260.1"/>
    </source>
</evidence>
<reference evidence="1 2" key="1">
    <citation type="submission" date="2018-08" db="EMBL/GenBank/DDBJ databases">
        <title>A genome reference for cultivated species of the human gut microbiota.</title>
        <authorList>
            <person name="Zou Y."/>
            <person name="Xue W."/>
            <person name="Luo G."/>
        </authorList>
    </citation>
    <scope>NUCLEOTIDE SEQUENCE [LARGE SCALE GENOMIC DNA]</scope>
    <source>
        <strain evidence="1 2">AM23-23AC</strain>
    </source>
</reference>
<protein>
    <submittedName>
        <fullName evidence="1">Pseudaminic acid cytidylyltransferase</fullName>
        <ecNumber evidence="1">2.7.7.81</ecNumber>
    </submittedName>
</protein>
<sequence length="231" mass="26445">MNIAIITARGGSKRIPHKNIKEFCGKPIIEYSIEAARQAGIFDTVMVSTDDNKIAEIAKNAGAEVPFMRSTETSNDYATTADVLMEVLEKYKERGIRYENACCIYPTAPFVTGNKLRQAMEMLVKEKKDSVMPVVPFSFPPLRGMVINDGKLEYKWQEYAMKRSQDLEEIYHDCGQFYAFRVAPFEKEKKLVTDNTAGMIISELEVQDIDNETDWQLAEMKYRLLKEKGRL</sequence>
<keyword evidence="1" id="KW-0548">Nucleotidyltransferase</keyword>
<dbReference type="InterPro" id="IPR050793">
    <property type="entry name" value="CMP-NeuNAc_synthase"/>
</dbReference>
<dbReference type="SUPFAM" id="SSF53448">
    <property type="entry name" value="Nucleotide-diphospho-sugar transferases"/>
    <property type="match status" value="1"/>
</dbReference>
<gene>
    <name evidence="1" type="primary">pseF</name>
    <name evidence="1" type="ORF">DW654_10990</name>
</gene>
<dbReference type="NCBIfam" id="TIGR03584">
    <property type="entry name" value="PseF"/>
    <property type="match status" value="1"/>
</dbReference>
<dbReference type="PANTHER" id="PTHR21485:SF6">
    <property type="entry name" value="N-ACYLNEURAMINATE CYTIDYLYLTRANSFERASE-RELATED"/>
    <property type="match status" value="1"/>
</dbReference>
<name>A0A414QR93_9FIRM</name>
<keyword evidence="1" id="KW-0808">Transferase</keyword>
<dbReference type="RefSeq" id="WP_118203478.1">
    <property type="nucleotide sequence ID" value="NZ_QRHP01000012.1"/>
</dbReference>
<organism evidence="1 2">
    <name type="scientific">Roseburia inulinivorans</name>
    <dbReference type="NCBI Taxonomy" id="360807"/>
    <lineage>
        <taxon>Bacteria</taxon>
        <taxon>Bacillati</taxon>
        <taxon>Bacillota</taxon>
        <taxon>Clostridia</taxon>
        <taxon>Lachnospirales</taxon>
        <taxon>Lachnospiraceae</taxon>
        <taxon>Roseburia</taxon>
    </lineage>
</organism>
<dbReference type="Pfam" id="PF02348">
    <property type="entry name" value="CTP_transf_3"/>
    <property type="match status" value="1"/>
</dbReference>
<dbReference type="CDD" id="cd02513">
    <property type="entry name" value="CMP-NeuAc_Synthase"/>
    <property type="match status" value="1"/>
</dbReference>
<dbReference type="PANTHER" id="PTHR21485">
    <property type="entry name" value="HAD SUPERFAMILY MEMBERS CMAS AND KDSC"/>
    <property type="match status" value="1"/>
</dbReference>
<comment type="caution">
    <text evidence="1">The sequence shown here is derived from an EMBL/GenBank/DDBJ whole genome shotgun (WGS) entry which is preliminary data.</text>
</comment>
<dbReference type="AlphaFoldDB" id="A0A414QR93"/>
<proteinExistence type="predicted"/>
<dbReference type="Gene3D" id="3.90.550.10">
    <property type="entry name" value="Spore Coat Polysaccharide Biosynthesis Protein SpsA, Chain A"/>
    <property type="match status" value="1"/>
</dbReference>
<dbReference type="EC" id="2.7.7.81" evidence="1"/>